<accession>W7XIN0</accession>
<keyword evidence="3" id="KW-1185">Reference proteome</keyword>
<name>W7XIN0_TETTS</name>
<feature type="transmembrane region" description="Helical" evidence="1">
    <location>
        <begin position="12"/>
        <end position="31"/>
    </location>
</feature>
<feature type="transmembrane region" description="Helical" evidence="1">
    <location>
        <begin position="51"/>
        <end position="69"/>
    </location>
</feature>
<organism evidence="2 3">
    <name type="scientific">Tetrahymena thermophila (strain SB210)</name>
    <dbReference type="NCBI Taxonomy" id="312017"/>
    <lineage>
        <taxon>Eukaryota</taxon>
        <taxon>Sar</taxon>
        <taxon>Alveolata</taxon>
        <taxon>Ciliophora</taxon>
        <taxon>Intramacronucleata</taxon>
        <taxon>Oligohymenophorea</taxon>
        <taxon>Hymenostomatida</taxon>
        <taxon>Tetrahymenina</taxon>
        <taxon>Tetrahymenidae</taxon>
        <taxon>Tetrahymena</taxon>
    </lineage>
</organism>
<reference evidence="3" key="1">
    <citation type="journal article" date="2006" name="PLoS Biol.">
        <title>Macronuclear genome sequence of the ciliate Tetrahymena thermophila, a model eukaryote.</title>
        <authorList>
            <person name="Eisen J.A."/>
            <person name="Coyne R.S."/>
            <person name="Wu M."/>
            <person name="Wu D."/>
            <person name="Thiagarajan M."/>
            <person name="Wortman J.R."/>
            <person name="Badger J.H."/>
            <person name="Ren Q."/>
            <person name="Amedeo P."/>
            <person name="Jones K.M."/>
            <person name="Tallon L.J."/>
            <person name="Delcher A.L."/>
            <person name="Salzberg S.L."/>
            <person name="Silva J.C."/>
            <person name="Haas B.J."/>
            <person name="Majoros W.H."/>
            <person name="Farzad M."/>
            <person name="Carlton J.M."/>
            <person name="Smith R.K. Jr."/>
            <person name="Garg J."/>
            <person name="Pearlman R.E."/>
            <person name="Karrer K.M."/>
            <person name="Sun L."/>
            <person name="Manning G."/>
            <person name="Elde N.C."/>
            <person name="Turkewitz A.P."/>
            <person name="Asai D.J."/>
            <person name="Wilkes D.E."/>
            <person name="Wang Y."/>
            <person name="Cai H."/>
            <person name="Collins K."/>
            <person name="Stewart B.A."/>
            <person name="Lee S.R."/>
            <person name="Wilamowska K."/>
            <person name="Weinberg Z."/>
            <person name="Ruzzo W.L."/>
            <person name="Wloga D."/>
            <person name="Gaertig J."/>
            <person name="Frankel J."/>
            <person name="Tsao C.-C."/>
            <person name="Gorovsky M.A."/>
            <person name="Keeling P.J."/>
            <person name="Waller R.F."/>
            <person name="Patron N.J."/>
            <person name="Cherry J.M."/>
            <person name="Stover N.A."/>
            <person name="Krieger C.J."/>
            <person name="del Toro C."/>
            <person name="Ryder H.F."/>
            <person name="Williamson S.C."/>
            <person name="Barbeau R.A."/>
            <person name="Hamilton E.P."/>
            <person name="Orias E."/>
        </authorList>
    </citation>
    <scope>NUCLEOTIDE SEQUENCE [LARGE SCALE GENOMIC DNA]</scope>
    <source>
        <strain evidence="3">SB210</strain>
    </source>
</reference>
<dbReference type="Proteomes" id="UP000009168">
    <property type="component" value="Unassembled WGS sequence"/>
</dbReference>
<dbReference type="EMBL" id="GG662719">
    <property type="protein sequence ID" value="EWS74776.1"/>
    <property type="molecule type" value="Genomic_DNA"/>
</dbReference>
<protein>
    <submittedName>
        <fullName evidence="2">Transmembrane protein, putative</fullName>
    </submittedName>
</protein>
<keyword evidence="1 2" id="KW-0812">Transmembrane</keyword>
<dbReference type="RefSeq" id="XP_012652669.1">
    <property type="nucleotide sequence ID" value="XM_012797215.1"/>
</dbReference>
<dbReference type="AlphaFoldDB" id="W7XIN0"/>
<keyword evidence="1" id="KW-0472">Membrane</keyword>
<dbReference type="GeneID" id="24438757"/>
<evidence type="ECO:0000256" key="1">
    <source>
        <dbReference type="SAM" id="Phobius"/>
    </source>
</evidence>
<dbReference type="KEGG" id="tet:TTHERM_000399700"/>
<evidence type="ECO:0000313" key="3">
    <source>
        <dbReference type="Proteomes" id="UP000009168"/>
    </source>
</evidence>
<proteinExistence type="predicted"/>
<sequence length="106" mass="13150">MKYYKYFLKFKYILYQYIFLIIDFFFWQNLISQHYFGSSIYFSRNQLNSSCYFLFITLLLSSHSQLISVKQYQNKGFKFDFSTKFLAFIFHLFPQFFRLNLINLHS</sequence>
<gene>
    <name evidence="2" type="ORF">TTHERM_000399700</name>
</gene>
<keyword evidence="1" id="KW-1133">Transmembrane helix</keyword>
<evidence type="ECO:0000313" key="2">
    <source>
        <dbReference type="EMBL" id="EWS74776.1"/>
    </source>
</evidence>
<dbReference type="InParanoid" id="W7XIN0"/>